<proteinExistence type="predicted"/>
<dbReference type="PANTHER" id="PTHR44259:SF107">
    <property type="entry name" value="F-BOX PROTEIN SKIP23-LIKE"/>
    <property type="match status" value="1"/>
</dbReference>
<name>A0AAW1J458_SAPOF</name>
<gene>
    <name evidence="2" type="ORF">RND81_08G067500</name>
</gene>
<dbReference type="Proteomes" id="UP001443914">
    <property type="component" value="Unassembled WGS sequence"/>
</dbReference>
<dbReference type="PANTHER" id="PTHR44259">
    <property type="entry name" value="OS07G0183000 PROTEIN-RELATED"/>
    <property type="match status" value="1"/>
</dbReference>
<dbReference type="SUPFAM" id="SSF81383">
    <property type="entry name" value="F-box domain"/>
    <property type="match status" value="1"/>
</dbReference>
<dbReference type="InterPro" id="IPR050942">
    <property type="entry name" value="F-box_BR-signaling"/>
</dbReference>
<accession>A0AAW1J458</accession>
<dbReference type="InterPro" id="IPR005174">
    <property type="entry name" value="KIB1-4_b-propeller"/>
</dbReference>
<comment type="caution">
    <text evidence="2">The sequence shown here is derived from an EMBL/GenBank/DDBJ whole genome shotgun (WGS) entry which is preliminary data.</text>
</comment>
<dbReference type="EMBL" id="JBDFQZ010000008">
    <property type="protein sequence ID" value="KAK9697890.1"/>
    <property type="molecule type" value="Genomic_DNA"/>
</dbReference>
<dbReference type="AlphaFoldDB" id="A0AAW1J458"/>
<evidence type="ECO:0000259" key="1">
    <source>
        <dbReference type="Pfam" id="PF03478"/>
    </source>
</evidence>
<sequence>MAIDWSSLSLDLICIIALKLETFEDFIYFSVVCRSWNHASFLIKHQWRASSVVPWLLLTENTNEDHKSVREIFNLENNKCYKFNLSEVAETRCWGSVHGWVVMVDRDLNVQLFNPITKALICFLCAMPLCPYADNEEHQFHDYEDYIGWFLSFCLQKFIVITISPVEFVIVVLYDWQGWLLLGMATHHGQR</sequence>
<keyword evidence="3" id="KW-1185">Reference proteome</keyword>
<protein>
    <recommendedName>
        <fullName evidence="1">KIB1-4 beta-propeller domain-containing protein</fullName>
    </recommendedName>
</protein>
<dbReference type="InterPro" id="IPR036047">
    <property type="entry name" value="F-box-like_dom_sf"/>
</dbReference>
<reference evidence="2 3" key="1">
    <citation type="submission" date="2024-03" db="EMBL/GenBank/DDBJ databases">
        <title>WGS assembly of Saponaria officinalis var. Norfolk2.</title>
        <authorList>
            <person name="Jenkins J."/>
            <person name="Shu S."/>
            <person name="Grimwood J."/>
            <person name="Barry K."/>
            <person name="Goodstein D."/>
            <person name="Schmutz J."/>
            <person name="Leebens-Mack J."/>
            <person name="Osbourn A."/>
        </authorList>
    </citation>
    <scope>NUCLEOTIDE SEQUENCE [LARGE SCALE GENOMIC DNA]</scope>
    <source>
        <strain evidence="3">cv. Norfolk2</strain>
        <strain evidence="2">JIC</strain>
        <tissue evidence="2">Leaf</tissue>
    </source>
</reference>
<evidence type="ECO:0000313" key="2">
    <source>
        <dbReference type="EMBL" id="KAK9697889.1"/>
    </source>
</evidence>
<organism evidence="2 3">
    <name type="scientific">Saponaria officinalis</name>
    <name type="common">Common soapwort</name>
    <name type="synonym">Lychnis saponaria</name>
    <dbReference type="NCBI Taxonomy" id="3572"/>
    <lineage>
        <taxon>Eukaryota</taxon>
        <taxon>Viridiplantae</taxon>
        <taxon>Streptophyta</taxon>
        <taxon>Embryophyta</taxon>
        <taxon>Tracheophyta</taxon>
        <taxon>Spermatophyta</taxon>
        <taxon>Magnoliopsida</taxon>
        <taxon>eudicotyledons</taxon>
        <taxon>Gunneridae</taxon>
        <taxon>Pentapetalae</taxon>
        <taxon>Caryophyllales</taxon>
        <taxon>Caryophyllaceae</taxon>
        <taxon>Caryophylleae</taxon>
        <taxon>Saponaria</taxon>
    </lineage>
</organism>
<dbReference type="EMBL" id="JBDFQZ010000008">
    <property type="protein sequence ID" value="KAK9697889.1"/>
    <property type="molecule type" value="Genomic_DNA"/>
</dbReference>
<dbReference type="Pfam" id="PF03478">
    <property type="entry name" value="Beta-prop_KIB1-4"/>
    <property type="match status" value="1"/>
</dbReference>
<evidence type="ECO:0000313" key="3">
    <source>
        <dbReference type="Proteomes" id="UP001443914"/>
    </source>
</evidence>
<feature type="domain" description="KIB1-4 beta-propeller" evidence="1">
    <location>
        <begin position="73"/>
        <end position="173"/>
    </location>
</feature>